<protein>
    <submittedName>
        <fullName evidence="3">Bug family tripartite tricarboxylate transporter substrate binding protein</fullName>
    </submittedName>
</protein>
<dbReference type="CDD" id="cd07012">
    <property type="entry name" value="PBP2_Bug_TTT"/>
    <property type="match status" value="1"/>
</dbReference>
<reference evidence="4" key="1">
    <citation type="journal article" date="2019" name="Int. J. Syst. Evol. Microbiol.">
        <title>The Global Catalogue of Microorganisms (GCM) 10K type strain sequencing project: providing services to taxonomists for standard genome sequencing and annotation.</title>
        <authorList>
            <consortium name="The Broad Institute Genomics Platform"/>
            <consortium name="The Broad Institute Genome Sequencing Center for Infectious Disease"/>
            <person name="Wu L."/>
            <person name="Ma J."/>
        </authorList>
    </citation>
    <scope>NUCLEOTIDE SEQUENCE [LARGE SCALE GENOMIC DNA]</scope>
    <source>
        <strain evidence="4">LMG 24813</strain>
    </source>
</reference>
<gene>
    <name evidence="3" type="ORF">ACFOY1_00405</name>
</gene>
<dbReference type="EMBL" id="JBHSBV010000001">
    <property type="protein sequence ID" value="MFC4199398.1"/>
    <property type="molecule type" value="Genomic_DNA"/>
</dbReference>
<dbReference type="PANTHER" id="PTHR42928">
    <property type="entry name" value="TRICARBOXYLATE-BINDING PROTEIN"/>
    <property type="match status" value="1"/>
</dbReference>
<keyword evidence="2" id="KW-0732">Signal</keyword>
<dbReference type="InterPro" id="IPR005064">
    <property type="entry name" value="BUG"/>
</dbReference>
<evidence type="ECO:0000313" key="3">
    <source>
        <dbReference type="EMBL" id="MFC4199398.1"/>
    </source>
</evidence>
<name>A0ABV8NU95_9BURK</name>
<proteinExistence type="inferred from homology"/>
<organism evidence="3 4">
    <name type="scientific">Candidimonas humi</name>
    <dbReference type="NCBI Taxonomy" id="683355"/>
    <lineage>
        <taxon>Bacteria</taxon>
        <taxon>Pseudomonadati</taxon>
        <taxon>Pseudomonadota</taxon>
        <taxon>Betaproteobacteria</taxon>
        <taxon>Burkholderiales</taxon>
        <taxon>Alcaligenaceae</taxon>
        <taxon>Candidimonas</taxon>
    </lineage>
</organism>
<comment type="caution">
    <text evidence="3">The sequence shown here is derived from an EMBL/GenBank/DDBJ whole genome shotgun (WGS) entry which is preliminary data.</text>
</comment>
<evidence type="ECO:0000313" key="4">
    <source>
        <dbReference type="Proteomes" id="UP001595848"/>
    </source>
</evidence>
<evidence type="ECO:0000256" key="2">
    <source>
        <dbReference type="SAM" id="SignalP"/>
    </source>
</evidence>
<dbReference type="PANTHER" id="PTHR42928:SF5">
    <property type="entry name" value="BLR1237 PROTEIN"/>
    <property type="match status" value="1"/>
</dbReference>
<evidence type="ECO:0000256" key="1">
    <source>
        <dbReference type="ARBA" id="ARBA00006987"/>
    </source>
</evidence>
<accession>A0ABV8NU95</accession>
<dbReference type="PIRSF" id="PIRSF017082">
    <property type="entry name" value="YflP"/>
    <property type="match status" value="1"/>
</dbReference>
<feature type="chain" id="PRO_5046202366" evidence="2">
    <location>
        <begin position="24"/>
        <end position="322"/>
    </location>
</feature>
<comment type="similarity">
    <text evidence="1">Belongs to the UPF0065 (bug) family.</text>
</comment>
<keyword evidence="4" id="KW-1185">Reference proteome</keyword>
<dbReference type="Pfam" id="PF03401">
    <property type="entry name" value="TctC"/>
    <property type="match status" value="1"/>
</dbReference>
<feature type="signal peptide" evidence="2">
    <location>
        <begin position="1"/>
        <end position="23"/>
    </location>
</feature>
<dbReference type="Proteomes" id="UP001595848">
    <property type="component" value="Unassembled WGS sequence"/>
</dbReference>
<sequence>MNKHLYRALAALCLSVTSLAALAAYPDRPIRLEVGFPPGTGPDIVAREVGMQLGKQIGHTVVVENKSGAGGQIAAFSVAHAKPDGYTILLGEVGSISIAPETTSKLPYKPLQDFVPITEAVLANFVLVTPANSPYKDLHAFVEGARRSKTSFNMATFGAGTPGHFGAEMLAEAGGFKVEPVHYRSTGDAVQAIIAGQVQGAFLTTAMARPQIIAGRMRGLAITGAQRSGLLPDIPTFAQQGLSSVDFGAWFAFLAPAGTPTDRLDTLNKQIRQALRQQEVSDTLKGDGFDIIGSSRADMDKLMRSEQRKWAQQVRKTGFRIN</sequence>
<dbReference type="RefSeq" id="WP_217962888.1">
    <property type="nucleotide sequence ID" value="NZ_JAHTBN010000001.1"/>
</dbReference>